<sequence>MTNQSVSDKQLDDNIWELPDYSLHYNSSSEYDSNNSSIIDVSEVIPASPMPGFDPLWETENDFNEVLMTYDITLESTDIIYATLNFHRKPMFSNVVVSANDGEKDKIGTANIQVLPSSRQRTIRAHSCSLVRERW</sequence>
<dbReference type="EMBL" id="QKWP01000244">
    <property type="protein sequence ID" value="RIB23772.1"/>
    <property type="molecule type" value="Genomic_DNA"/>
</dbReference>
<evidence type="ECO:0000313" key="2">
    <source>
        <dbReference type="Proteomes" id="UP000266673"/>
    </source>
</evidence>
<gene>
    <name evidence="1" type="ORF">C2G38_2170277</name>
</gene>
<evidence type="ECO:0000313" key="1">
    <source>
        <dbReference type="EMBL" id="RIB23772.1"/>
    </source>
</evidence>
<organism evidence="1 2">
    <name type="scientific">Gigaspora rosea</name>
    <dbReference type="NCBI Taxonomy" id="44941"/>
    <lineage>
        <taxon>Eukaryota</taxon>
        <taxon>Fungi</taxon>
        <taxon>Fungi incertae sedis</taxon>
        <taxon>Mucoromycota</taxon>
        <taxon>Glomeromycotina</taxon>
        <taxon>Glomeromycetes</taxon>
        <taxon>Diversisporales</taxon>
        <taxon>Gigasporaceae</taxon>
        <taxon>Gigaspora</taxon>
    </lineage>
</organism>
<accession>A0A397VP92</accession>
<protein>
    <submittedName>
        <fullName evidence="1">Uncharacterized protein</fullName>
    </submittedName>
</protein>
<dbReference type="Proteomes" id="UP000266673">
    <property type="component" value="Unassembled WGS sequence"/>
</dbReference>
<reference evidence="1 2" key="1">
    <citation type="submission" date="2018-06" db="EMBL/GenBank/DDBJ databases">
        <title>Comparative genomics reveals the genomic features of Rhizophagus irregularis, R. cerebriforme, R. diaphanum and Gigaspora rosea, and their symbiotic lifestyle signature.</title>
        <authorList>
            <person name="Morin E."/>
            <person name="San Clemente H."/>
            <person name="Chen E.C.H."/>
            <person name="De La Providencia I."/>
            <person name="Hainaut M."/>
            <person name="Kuo A."/>
            <person name="Kohler A."/>
            <person name="Murat C."/>
            <person name="Tang N."/>
            <person name="Roy S."/>
            <person name="Loubradou J."/>
            <person name="Henrissat B."/>
            <person name="Grigoriev I.V."/>
            <person name="Corradi N."/>
            <person name="Roux C."/>
            <person name="Martin F.M."/>
        </authorList>
    </citation>
    <scope>NUCLEOTIDE SEQUENCE [LARGE SCALE GENOMIC DNA]</scope>
    <source>
        <strain evidence="1 2">DAOM 194757</strain>
    </source>
</reference>
<name>A0A397VP92_9GLOM</name>
<proteinExistence type="predicted"/>
<keyword evidence="2" id="KW-1185">Reference proteome</keyword>
<comment type="caution">
    <text evidence="1">The sequence shown here is derived from an EMBL/GenBank/DDBJ whole genome shotgun (WGS) entry which is preliminary data.</text>
</comment>
<dbReference type="AlphaFoldDB" id="A0A397VP92"/>